<name>A0A833TD37_PHYIN</name>
<sequence length="118" mass="12782">MTAKPKKASILTVLVVSKEKGIPARRGGDGQRQQYEYFLPLIDSGCHGAFCACYDIGSATATRYKNQTDEGRFSAKLHGGQLNHNAAVVDTPWIVDWMKRVAAGLGGAGLYVFTAKDF</sequence>
<protein>
    <submittedName>
        <fullName evidence="1">Uncharacterized protein</fullName>
    </submittedName>
</protein>
<dbReference type="EMBL" id="JAACNO010000100">
    <property type="protein sequence ID" value="KAF4150101.1"/>
    <property type="molecule type" value="Genomic_DNA"/>
</dbReference>
<comment type="caution">
    <text evidence="1">The sequence shown here is derived from an EMBL/GenBank/DDBJ whole genome shotgun (WGS) entry which is preliminary data.</text>
</comment>
<keyword evidence="3" id="KW-1185">Reference proteome</keyword>
<organism evidence="1 3">
    <name type="scientific">Phytophthora infestans</name>
    <name type="common">Potato late blight agent</name>
    <name type="synonym">Botrytis infestans</name>
    <dbReference type="NCBI Taxonomy" id="4787"/>
    <lineage>
        <taxon>Eukaryota</taxon>
        <taxon>Sar</taxon>
        <taxon>Stramenopiles</taxon>
        <taxon>Oomycota</taxon>
        <taxon>Peronosporomycetes</taxon>
        <taxon>Peronosporales</taxon>
        <taxon>Peronosporaceae</taxon>
        <taxon>Phytophthora</taxon>
    </lineage>
</organism>
<dbReference type="AlphaFoldDB" id="A0A833TD37"/>
<dbReference type="Proteomes" id="UP000704712">
    <property type="component" value="Unassembled WGS sequence"/>
</dbReference>
<evidence type="ECO:0000313" key="2">
    <source>
        <dbReference type="EMBL" id="KAF4150101.1"/>
    </source>
</evidence>
<evidence type="ECO:0000313" key="3">
    <source>
        <dbReference type="Proteomes" id="UP000602510"/>
    </source>
</evidence>
<reference evidence="1" key="1">
    <citation type="submission" date="2020-04" db="EMBL/GenBank/DDBJ databases">
        <title>Hybrid Assembly of Korean Phytophthora infestans isolates.</title>
        <authorList>
            <person name="Prokchorchik M."/>
            <person name="Lee Y."/>
            <person name="Seo J."/>
            <person name="Cho J.-H."/>
            <person name="Park Y.-E."/>
            <person name="Jang D.-C."/>
            <person name="Im J.-S."/>
            <person name="Choi J.-G."/>
            <person name="Park H.-J."/>
            <person name="Lee G.-B."/>
            <person name="Lee Y.-G."/>
            <person name="Hong S.-Y."/>
            <person name="Cho K."/>
            <person name="Sohn K.H."/>
        </authorList>
    </citation>
    <scope>NUCLEOTIDE SEQUENCE</scope>
    <source>
        <strain evidence="1">KR_1_A1</strain>
        <strain evidence="2">KR_2_A2</strain>
    </source>
</reference>
<gene>
    <name evidence="1" type="ORF">GN244_ATG00113</name>
    <name evidence="2" type="ORF">GN958_ATG00727</name>
</gene>
<evidence type="ECO:0000313" key="1">
    <source>
        <dbReference type="EMBL" id="KAF4047408.1"/>
    </source>
</evidence>
<dbReference type="EMBL" id="WSZM01000002">
    <property type="protein sequence ID" value="KAF4047408.1"/>
    <property type="molecule type" value="Genomic_DNA"/>
</dbReference>
<accession>A0A833TD37</accession>
<dbReference type="Proteomes" id="UP000602510">
    <property type="component" value="Unassembled WGS sequence"/>
</dbReference>
<proteinExistence type="predicted"/>